<reference evidence="2 3" key="1">
    <citation type="submission" date="2018-11" db="EMBL/GenBank/DDBJ databases">
        <title>Arenibacter aquaticus sp.nov., a marine bacterium isolated from surface seawater in the South China Sea.</title>
        <authorList>
            <person name="Guo J."/>
            <person name="Sun J."/>
        </authorList>
    </citation>
    <scope>NUCLEOTIDE SEQUENCE [LARGE SCALE GENOMIC DNA]</scope>
    <source>
        <strain evidence="2 3">GUO666</strain>
    </source>
</reference>
<keyword evidence="1" id="KW-0812">Transmembrane</keyword>
<evidence type="ECO:0000313" key="2">
    <source>
        <dbReference type="EMBL" id="RTE55447.1"/>
    </source>
</evidence>
<proteinExistence type="predicted"/>
<keyword evidence="3" id="KW-1185">Reference proteome</keyword>
<organism evidence="2 3">
    <name type="scientific">Arenibacter aquaticus</name>
    <dbReference type="NCBI Taxonomy" id="2489054"/>
    <lineage>
        <taxon>Bacteria</taxon>
        <taxon>Pseudomonadati</taxon>
        <taxon>Bacteroidota</taxon>
        <taxon>Flavobacteriia</taxon>
        <taxon>Flavobacteriales</taxon>
        <taxon>Flavobacteriaceae</taxon>
        <taxon>Arenibacter</taxon>
    </lineage>
</organism>
<dbReference type="Proteomes" id="UP000267585">
    <property type="component" value="Unassembled WGS sequence"/>
</dbReference>
<sequence length="107" mass="12260">MENILILLIFLILPISTIFLFILKDNNRTRRNILNFILIANTSLFLFPLAYAYLATGSGGNMWNENGPGAILWLYMLILPICGIIQFILFLLKIIFYQSSKFKAAKN</sequence>
<accession>A0A3S0IQQ1</accession>
<name>A0A3S0IQQ1_9FLAO</name>
<evidence type="ECO:0000256" key="1">
    <source>
        <dbReference type="SAM" id="Phobius"/>
    </source>
</evidence>
<protein>
    <submittedName>
        <fullName evidence="2">Uncharacterized protein</fullName>
    </submittedName>
</protein>
<gene>
    <name evidence="2" type="ORF">EHW67_02455</name>
</gene>
<feature type="transmembrane region" description="Helical" evidence="1">
    <location>
        <begin position="74"/>
        <end position="96"/>
    </location>
</feature>
<feature type="transmembrane region" description="Helical" evidence="1">
    <location>
        <begin position="6"/>
        <end position="23"/>
    </location>
</feature>
<keyword evidence="1" id="KW-1133">Transmembrane helix</keyword>
<dbReference type="RefSeq" id="WP_126160750.1">
    <property type="nucleotide sequence ID" value="NZ_RQPJ01000001.1"/>
</dbReference>
<comment type="caution">
    <text evidence="2">The sequence shown here is derived from an EMBL/GenBank/DDBJ whole genome shotgun (WGS) entry which is preliminary data.</text>
</comment>
<dbReference type="EMBL" id="RQPJ01000001">
    <property type="protein sequence ID" value="RTE55447.1"/>
    <property type="molecule type" value="Genomic_DNA"/>
</dbReference>
<evidence type="ECO:0000313" key="3">
    <source>
        <dbReference type="Proteomes" id="UP000267585"/>
    </source>
</evidence>
<feature type="transmembrane region" description="Helical" evidence="1">
    <location>
        <begin position="35"/>
        <end position="54"/>
    </location>
</feature>
<dbReference type="AlphaFoldDB" id="A0A3S0IQQ1"/>
<keyword evidence="1" id="KW-0472">Membrane</keyword>